<dbReference type="Proteomes" id="UP001501410">
    <property type="component" value="Unassembled WGS sequence"/>
</dbReference>
<dbReference type="RefSeq" id="WP_344822354.1">
    <property type="nucleotide sequence ID" value="NZ_BAABEZ010000002.1"/>
</dbReference>
<evidence type="ECO:0000256" key="1">
    <source>
        <dbReference type="SAM" id="SignalP"/>
    </source>
</evidence>
<proteinExistence type="predicted"/>
<reference evidence="3" key="1">
    <citation type="journal article" date="2019" name="Int. J. Syst. Evol. Microbiol.">
        <title>The Global Catalogue of Microorganisms (GCM) 10K type strain sequencing project: providing services to taxonomists for standard genome sequencing and annotation.</title>
        <authorList>
            <consortium name="The Broad Institute Genomics Platform"/>
            <consortium name="The Broad Institute Genome Sequencing Center for Infectious Disease"/>
            <person name="Wu L."/>
            <person name="Ma J."/>
        </authorList>
    </citation>
    <scope>NUCLEOTIDE SEQUENCE [LARGE SCALE GENOMIC DNA]</scope>
    <source>
        <strain evidence="3">JCM 31921</strain>
    </source>
</reference>
<name>A0ABP8MIC7_9BACT</name>
<accession>A0ABP8MIC7</accession>
<keyword evidence="3" id="KW-1185">Reference proteome</keyword>
<keyword evidence="1" id="KW-0732">Signal</keyword>
<sequence length="452" mass="51594">MKKNAGGIFMVLLFSINATAQPDTGDSIHFRNFLFDISGGVYSQQQSLKKGDATDILVPDYLNSRRSQEQALASLWGIDQHLAATDNPMGHGASYLRFHSWYHAAEGLDVYGSLEVNNGGFSWGPYNTYNISVLPRYYVDYKNLFAIGKTPLSLNAKIGYFENFKDYEGLSIYNIDMQGLQAAVSYKKLHLSATSVTDLQNSIGLNIDGTRTQTVSLEKLSIGTRLNADIRAGHTKYLGPAYGNSSIDVSAAVYNKIFRAYTQIAYRFNDSFETRDNYALLTGIKTKFTAGRWYVDATAEYRYYGGGYNDRFRKEQNTHYRKTDRPVGSNFTGDQVYPISYNNRPFSQWAVFTEYDQKDWVAGYTAAINTEFSIKKNFKAMVNFDFNWIQAKDEALFLYPFYKTGFKLEPVKGTYVSAYVTNRTLNLDKHYTTYYALKYPSCQLEFRRDIRQ</sequence>
<dbReference type="EMBL" id="BAABEZ010000002">
    <property type="protein sequence ID" value="GAA4449947.1"/>
    <property type="molecule type" value="Genomic_DNA"/>
</dbReference>
<gene>
    <name evidence="2" type="ORF">GCM10023092_05060</name>
</gene>
<feature type="chain" id="PRO_5045589533" evidence="1">
    <location>
        <begin position="21"/>
        <end position="452"/>
    </location>
</feature>
<feature type="signal peptide" evidence="1">
    <location>
        <begin position="1"/>
        <end position="20"/>
    </location>
</feature>
<comment type="caution">
    <text evidence="2">The sequence shown here is derived from an EMBL/GenBank/DDBJ whole genome shotgun (WGS) entry which is preliminary data.</text>
</comment>
<organism evidence="2 3">
    <name type="scientific">Rurimicrobium arvi</name>
    <dbReference type="NCBI Taxonomy" id="2049916"/>
    <lineage>
        <taxon>Bacteria</taxon>
        <taxon>Pseudomonadati</taxon>
        <taxon>Bacteroidota</taxon>
        <taxon>Chitinophagia</taxon>
        <taxon>Chitinophagales</taxon>
        <taxon>Chitinophagaceae</taxon>
        <taxon>Rurimicrobium</taxon>
    </lineage>
</organism>
<evidence type="ECO:0000313" key="3">
    <source>
        <dbReference type="Proteomes" id="UP001501410"/>
    </source>
</evidence>
<protein>
    <submittedName>
        <fullName evidence="2">Uncharacterized protein</fullName>
    </submittedName>
</protein>
<evidence type="ECO:0000313" key="2">
    <source>
        <dbReference type="EMBL" id="GAA4449947.1"/>
    </source>
</evidence>